<comment type="caution">
    <text evidence="3">The sequence shown here is derived from an EMBL/GenBank/DDBJ whole genome shotgun (WGS) entry which is preliminary data.</text>
</comment>
<evidence type="ECO:0000313" key="4">
    <source>
        <dbReference type="Proteomes" id="UP000310189"/>
    </source>
</evidence>
<dbReference type="SMART" id="SM00833">
    <property type="entry name" value="CobW_C"/>
    <property type="match status" value="1"/>
</dbReference>
<dbReference type="InterPro" id="IPR027417">
    <property type="entry name" value="P-loop_NTPase"/>
</dbReference>
<evidence type="ECO:0000313" key="3">
    <source>
        <dbReference type="EMBL" id="TIA91988.1"/>
    </source>
</evidence>
<sequence length="572" mass="64690">MSTTQTVAKKPRTEQNIKLDKSHDDRLPVTLLSGFLGSGKTTLLERILKDKDHGLRIAVILNDMASINVDANLVNNHNLIKADGKMIEMQNGCICCTLREDLLEQIALLTEERKFDYLVIESTGISEPMQVAETFSFEFLEEAVKIEQSIAETSTKDKATQSKMAKILAEGGLPKVARLDTCVTVIDTLNFQADLETTDFVTDRPQEVGGGEVAEDDERNITDLLVDQIEFSDVIILNKQDLVSPQTVKQVHATIKKLNPRADIINATKCNVDLTKLLNTHKFSFEEAVTGSGWLQSLRELLPVEVKQADGTVQRHAPKPETEEYGITSFVYRRRKPFHPLRLWKMISKYWVIIQDSMEEEEGDDEDEEGENGEDGGSGDEEDEDEEMDMEAMPQLDPAARLRDKKASVFAPLFRSKGFIWLPAREQMGELSQAGVMMTIGGGTPWYVSTPEEEWDLDGLAVKAIKADFQGDHGDKRQEIVFIGGGEKRMDQKAIEAAFDSCLLTDEEMAQYNDIMKMEYLDDRFVKLQEVFEDGFEDWNFPGEDEEEEEEEGDEHNHKHSHAHGHKHNHKH</sequence>
<dbReference type="InterPro" id="IPR011629">
    <property type="entry name" value="CobW-like_C"/>
</dbReference>
<protein>
    <recommendedName>
        <fullName evidence="2">CobW C-terminal domain-containing protein</fullName>
    </recommendedName>
</protein>
<dbReference type="Pfam" id="PF07683">
    <property type="entry name" value="CobW_C"/>
    <property type="match status" value="1"/>
</dbReference>
<dbReference type="InterPro" id="IPR051927">
    <property type="entry name" value="Zn_Chap_cDPG_Synth"/>
</dbReference>
<dbReference type="CDD" id="cd03112">
    <property type="entry name" value="CobW-like"/>
    <property type="match status" value="1"/>
</dbReference>
<feature type="region of interest" description="Disordered" evidence="1">
    <location>
        <begin position="359"/>
        <end position="390"/>
    </location>
</feature>
<dbReference type="Gene3D" id="3.40.50.300">
    <property type="entry name" value="P-loop containing nucleotide triphosphate hydrolases"/>
    <property type="match status" value="1"/>
</dbReference>
<dbReference type="AlphaFoldDB" id="A0A4T0FTR6"/>
<keyword evidence="4" id="KW-1185">Reference proteome</keyword>
<name>A0A4T0FTR6_9BASI</name>
<feature type="domain" description="CobW C-terminal" evidence="2">
    <location>
        <begin position="327"/>
        <end position="503"/>
    </location>
</feature>
<dbReference type="Proteomes" id="UP000310189">
    <property type="component" value="Unassembled WGS sequence"/>
</dbReference>
<gene>
    <name evidence="3" type="ORF">E3P99_00848</name>
</gene>
<proteinExistence type="predicted"/>
<dbReference type="SUPFAM" id="SSF52540">
    <property type="entry name" value="P-loop containing nucleoside triphosphate hydrolases"/>
    <property type="match status" value="1"/>
</dbReference>
<evidence type="ECO:0000259" key="2">
    <source>
        <dbReference type="SMART" id="SM00833"/>
    </source>
</evidence>
<dbReference type="PANTHER" id="PTHR43603:SF1">
    <property type="entry name" value="ZINC-REGULATED GTPASE METALLOPROTEIN ACTIVATOR 1"/>
    <property type="match status" value="1"/>
</dbReference>
<dbReference type="InterPro" id="IPR003495">
    <property type="entry name" value="CobW/HypB/UreG_nucleotide-bd"/>
</dbReference>
<dbReference type="OrthoDB" id="272672at2759"/>
<feature type="compositionally biased region" description="Acidic residues" evidence="1">
    <location>
        <begin position="537"/>
        <end position="554"/>
    </location>
</feature>
<accession>A0A4T0FTR6</accession>
<organism evidence="3 4">
    <name type="scientific">Wallemia hederae</name>
    <dbReference type="NCBI Taxonomy" id="1540922"/>
    <lineage>
        <taxon>Eukaryota</taxon>
        <taxon>Fungi</taxon>
        <taxon>Dikarya</taxon>
        <taxon>Basidiomycota</taxon>
        <taxon>Wallemiomycotina</taxon>
        <taxon>Wallemiomycetes</taxon>
        <taxon>Wallemiales</taxon>
        <taxon>Wallemiaceae</taxon>
        <taxon>Wallemia</taxon>
    </lineage>
</organism>
<reference evidence="3 4" key="1">
    <citation type="submission" date="2019-03" db="EMBL/GenBank/DDBJ databases">
        <title>Sequencing 23 genomes of Wallemia ichthyophaga.</title>
        <authorList>
            <person name="Gostincar C."/>
        </authorList>
    </citation>
    <scope>NUCLEOTIDE SEQUENCE [LARGE SCALE GENOMIC DNA]</scope>
    <source>
        <strain evidence="3 4">EXF-5753</strain>
    </source>
</reference>
<dbReference type="EMBL" id="SPNW01000009">
    <property type="protein sequence ID" value="TIA91988.1"/>
    <property type="molecule type" value="Genomic_DNA"/>
</dbReference>
<dbReference type="Pfam" id="PF02492">
    <property type="entry name" value="cobW"/>
    <property type="match status" value="2"/>
</dbReference>
<feature type="compositionally biased region" description="Basic residues" evidence="1">
    <location>
        <begin position="558"/>
        <end position="572"/>
    </location>
</feature>
<feature type="region of interest" description="Disordered" evidence="1">
    <location>
        <begin position="537"/>
        <end position="572"/>
    </location>
</feature>
<dbReference type="PANTHER" id="PTHR43603">
    <property type="entry name" value="COBW DOMAIN-CONTAINING PROTEIN DDB_G0274527"/>
    <property type="match status" value="1"/>
</dbReference>
<evidence type="ECO:0000256" key="1">
    <source>
        <dbReference type="SAM" id="MobiDB-lite"/>
    </source>
</evidence>